<protein>
    <submittedName>
        <fullName evidence="1">SipW-cognate class signal peptide</fullName>
    </submittedName>
</protein>
<proteinExistence type="predicted"/>
<accession>A0A1M6C907</accession>
<dbReference type="AlphaFoldDB" id="A0A1M6C907"/>
<evidence type="ECO:0000313" key="1">
    <source>
        <dbReference type="EMBL" id="SHI57489.1"/>
    </source>
</evidence>
<dbReference type="Proteomes" id="UP000184080">
    <property type="component" value="Unassembled WGS sequence"/>
</dbReference>
<gene>
    <name evidence="1" type="ORF">SAMN05444401_1046</name>
</gene>
<keyword evidence="2" id="KW-1185">Reference proteome</keyword>
<dbReference type="InterPro" id="IPR023833">
    <property type="entry name" value="Signal_pept_SipW-depend-type"/>
</dbReference>
<sequence length="200" mass="21694">MKKKLVASIAAVTLSLGLVLGGTLAWFTGEAKTDATFKAGTVKIGILKGEEDVNNKTLELIKNWNPGDSNDFDYLVPNLGTKRAYVRVELSGMQWLDTQLANSNVTITPDANWIKSTHDDGNGVSRTFYYYKNIVNPETAANLKLNVRLDGASTGNEYQGKTFTVKVKADAIQASNGAIKSAWNIPDPVLNQLEAFTPAP</sequence>
<dbReference type="EMBL" id="FQZO01000001">
    <property type="protein sequence ID" value="SHI57489.1"/>
    <property type="molecule type" value="Genomic_DNA"/>
</dbReference>
<name>A0A1M6C907_9CLOT</name>
<dbReference type="NCBIfam" id="TIGR04088">
    <property type="entry name" value="cognate_SipW"/>
    <property type="match status" value="1"/>
</dbReference>
<evidence type="ECO:0000313" key="2">
    <source>
        <dbReference type="Proteomes" id="UP000184080"/>
    </source>
</evidence>
<dbReference type="STRING" id="1121298.SAMN05444401_1046"/>
<dbReference type="RefSeq" id="WP_073004276.1">
    <property type="nucleotide sequence ID" value="NZ_FQZO01000001.1"/>
</dbReference>
<dbReference type="OrthoDB" id="2063096at2"/>
<dbReference type="InterPro" id="IPR022121">
    <property type="entry name" value="Peptidase_M73_camelysin"/>
</dbReference>
<organism evidence="1 2">
    <name type="scientific">Clostridium amylolyticum</name>
    <dbReference type="NCBI Taxonomy" id="1121298"/>
    <lineage>
        <taxon>Bacteria</taxon>
        <taxon>Bacillati</taxon>
        <taxon>Bacillota</taxon>
        <taxon>Clostridia</taxon>
        <taxon>Eubacteriales</taxon>
        <taxon>Clostridiaceae</taxon>
        <taxon>Clostridium</taxon>
    </lineage>
</organism>
<dbReference type="Pfam" id="PF12389">
    <property type="entry name" value="Peptidase_M73"/>
    <property type="match status" value="1"/>
</dbReference>
<reference evidence="1 2" key="1">
    <citation type="submission" date="2016-11" db="EMBL/GenBank/DDBJ databases">
        <authorList>
            <person name="Jaros S."/>
            <person name="Januszkiewicz K."/>
            <person name="Wedrychowicz H."/>
        </authorList>
    </citation>
    <scope>NUCLEOTIDE SEQUENCE [LARGE SCALE GENOMIC DNA]</scope>
    <source>
        <strain evidence="1 2">DSM 21864</strain>
    </source>
</reference>